<dbReference type="AlphaFoldDB" id="M5XBE2"/>
<keyword evidence="2" id="KW-1185">Reference proteome</keyword>
<evidence type="ECO:0000313" key="2">
    <source>
        <dbReference type="Proteomes" id="UP000006882"/>
    </source>
</evidence>
<accession>M5XBE2</accession>
<dbReference type="Proteomes" id="UP000006882">
    <property type="component" value="Chromosome G3"/>
</dbReference>
<dbReference type="EMBL" id="CM007653">
    <property type="protein sequence ID" value="ONI17652.1"/>
    <property type="molecule type" value="Genomic_DNA"/>
</dbReference>
<gene>
    <name evidence="1" type="ORF">PRUPE_3G171900</name>
</gene>
<proteinExistence type="predicted"/>
<organism evidence="1 2">
    <name type="scientific">Prunus persica</name>
    <name type="common">Peach</name>
    <name type="synonym">Amygdalus persica</name>
    <dbReference type="NCBI Taxonomy" id="3760"/>
    <lineage>
        <taxon>Eukaryota</taxon>
        <taxon>Viridiplantae</taxon>
        <taxon>Streptophyta</taxon>
        <taxon>Embryophyta</taxon>
        <taxon>Tracheophyta</taxon>
        <taxon>Spermatophyta</taxon>
        <taxon>Magnoliopsida</taxon>
        <taxon>eudicotyledons</taxon>
        <taxon>Gunneridae</taxon>
        <taxon>Pentapetalae</taxon>
        <taxon>rosids</taxon>
        <taxon>fabids</taxon>
        <taxon>Rosales</taxon>
        <taxon>Rosaceae</taxon>
        <taxon>Amygdaloideae</taxon>
        <taxon>Amygdaleae</taxon>
        <taxon>Prunus</taxon>
    </lineage>
</organism>
<dbReference type="HOGENOM" id="CLU_2363631_0_0_1"/>
<evidence type="ECO:0000313" key="1">
    <source>
        <dbReference type="EMBL" id="ONI17652.1"/>
    </source>
</evidence>
<sequence length="96" mass="10865">MVHKRNNYITTNLSKRSCTFYFCPFICTPNAKKEQIIIKNASQAKLSSHKLMSCFLCCFLLSYKPKNAKLSPAQQIGEAPPNPNKARQLPYGARLV</sequence>
<name>M5XBE2_PRUPE</name>
<reference evidence="1 2" key="1">
    <citation type="journal article" date="2013" name="Nat. Genet.">
        <title>The high-quality draft genome of peach (Prunus persica) identifies unique patterns of genetic diversity, domestication and genome evolution.</title>
        <authorList>
            <consortium name="International Peach Genome Initiative"/>
            <person name="Verde I."/>
            <person name="Abbott A.G."/>
            <person name="Scalabrin S."/>
            <person name="Jung S."/>
            <person name="Shu S."/>
            <person name="Marroni F."/>
            <person name="Zhebentyayeva T."/>
            <person name="Dettori M.T."/>
            <person name="Grimwood J."/>
            <person name="Cattonaro F."/>
            <person name="Zuccolo A."/>
            <person name="Rossini L."/>
            <person name="Jenkins J."/>
            <person name="Vendramin E."/>
            <person name="Meisel L.A."/>
            <person name="Decroocq V."/>
            <person name="Sosinski B."/>
            <person name="Prochnik S."/>
            <person name="Mitros T."/>
            <person name="Policriti A."/>
            <person name="Cipriani G."/>
            <person name="Dondini L."/>
            <person name="Ficklin S."/>
            <person name="Goodstein D.M."/>
            <person name="Xuan P."/>
            <person name="Del Fabbro C."/>
            <person name="Aramini V."/>
            <person name="Copetti D."/>
            <person name="Gonzalez S."/>
            <person name="Horner D.S."/>
            <person name="Falchi R."/>
            <person name="Lucas S."/>
            <person name="Mica E."/>
            <person name="Maldonado J."/>
            <person name="Lazzari B."/>
            <person name="Bielenberg D."/>
            <person name="Pirona R."/>
            <person name="Miculan M."/>
            <person name="Barakat A."/>
            <person name="Testolin R."/>
            <person name="Stella A."/>
            <person name="Tartarini S."/>
            <person name="Tonutti P."/>
            <person name="Arus P."/>
            <person name="Orellana A."/>
            <person name="Wells C."/>
            <person name="Main D."/>
            <person name="Vizzotto G."/>
            <person name="Silva H."/>
            <person name="Salamini F."/>
            <person name="Schmutz J."/>
            <person name="Morgante M."/>
            <person name="Rokhsar D.S."/>
        </authorList>
    </citation>
    <scope>NUCLEOTIDE SEQUENCE [LARGE SCALE GENOMIC DNA]</scope>
    <source>
        <strain evidence="2">cv. Nemared</strain>
    </source>
</reference>
<dbReference type="Gramene" id="ONI17652">
    <property type="protein sequence ID" value="ONI17652"/>
    <property type="gene ID" value="PRUPE_3G171900"/>
</dbReference>
<protein>
    <submittedName>
        <fullName evidence="1">Uncharacterized protein</fullName>
    </submittedName>
</protein>